<dbReference type="Proteomes" id="UP001642360">
    <property type="component" value="Unassembled WGS sequence"/>
</dbReference>
<dbReference type="SUPFAM" id="SSF81383">
    <property type="entry name" value="F-box domain"/>
    <property type="match status" value="1"/>
</dbReference>
<feature type="domain" description="F-box" evidence="1">
    <location>
        <begin position="12"/>
        <end position="61"/>
    </location>
</feature>
<dbReference type="AlphaFoldDB" id="A0ABC8QKU3"/>
<dbReference type="PANTHER" id="PTHR31111:SF138">
    <property type="entry name" value="F-BOX ASSOCIATED DOMAIN-CONTAINING PROTEIN"/>
    <property type="match status" value="1"/>
</dbReference>
<dbReference type="InterPro" id="IPR001810">
    <property type="entry name" value="F-box_dom"/>
</dbReference>
<gene>
    <name evidence="2" type="ORF">ILEXP_LOCUS110</name>
</gene>
<proteinExistence type="predicted"/>
<name>A0ABC8QKU3_9AQUA</name>
<evidence type="ECO:0000313" key="3">
    <source>
        <dbReference type="Proteomes" id="UP001642360"/>
    </source>
</evidence>
<accession>A0ABC8QKU3</accession>
<dbReference type="InterPro" id="IPR013187">
    <property type="entry name" value="F-box-assoc_dom_typ3"/>
</dbReference>
<dbReference type="InterPro" id="IPR036047">
    <property type="entry name" value="F-box-like_dom_sf"/>
</dbReference>
<evidence type="ECO:0000313" key="2">
    <source>
        <dbReference type="EMBL" id="CAK9133236.1"/>
    </source>
</evidence>
<dbReference type="Pfam" id="PF08268">
    <property type="entry name" value="FBA_3"/>
    <property type="match status" value="1"/>
</dbReference>
<keyword evidence="3" id="KW-1185">Reference proteome</keyword>
<sequence length="201" mass="23057">MERKKIRKIGGVGGVSDVPHDLAVEVLKKLPAKSLMRFKCVSKLWRSTIDDRRFSNDHRALSCSRTSVLLIYPNRDSDRHINYLHLFNTAFLGHKSGPVLNHHFTVSLLEYTRFTEVINGLFCLYGDDRLSLCNISTHEIMDLPPIRCSNYFFGFEPIAKEYKASLNIRFLLAMINRLSRPEVHVELAAMTANKSHWVPIG</sequence>
<dbReference type="Pfam" id="PF00646">
    <property type="entry name" value="F-box"/>
    <property type="match status" value="1"/>
</dbReference>
<reference evidence="2 3" key="1">
    <citation type="submission" date="2024-02" db="EMBL/GenBank/DDBJ databases">
        <authorList>
            <person name="Vignale AGUSTIN F."/>
            <person name="Sosa J E."/>
            <person name="Modenutti C."/>
        </authorList>
    </citation>
    <scope>NUCLEOTIDE SEQUENCE [LARGE SCALE GENOMIC DNA]</scope>
</reference>
<dbReference type="CDD" id="cd22157">
    <property type="entry name" value="F-box_AtFBW1-like"/>
    <property type="match status" value="1"/>
</dbReference>
<dbReference type="PANTHER" id="PTHR31111">
    <property type="entry name" value="BNAA05G37150D PROTEIN-RELATED"/>
    <property type="match status" value="1"/>
</dbReference>
<protein>
    <recommendedName>
        <fullName evidence="1">F-box domain-containing protein</fullName>
    </recommendedName>
</protein>
<dbReference type="SMART" id="SM00256">
    <property type="entry name" value="FBOX"/>
    <property type="match status" value="1"/>
</dbReference>
<organism evidence="2 3">
    <name type="scientific">Ilex paraguariensis</name>
    <name type="common">yerba mate</name>
    <dbReference type="NCBI Taxonomy" id="185542"/>
    <lineage>
        <taxon>Eukaryota</taxon>
        <taxon>Viridiplantae</taxon>
        <taxon>Streptophyta</taxon>
        <taxon>Embryophyta</taxon>
        <taxon>Tracheophyta</taxon>
        <taxon>Spermatophyta</taxon>
        <taxon>Magnoliopsida</taxon>
        <taxon>eudicotyledons</taxon>
        <taxon>Gunneridae</taxon>
        <taxon>Pentapetalae</taxon>
        <taxon>asterids</taxon>
        <taxon>campanulids</taxon>
        <taxon>Aquifoliales</taxon>
        <taxon>Aquifoliaceae</taxon>
        <taxon>Ilex</taxon>
    </lineage>
</organism>
<dbReference type="Gene3D" id="1.20.1280.50">
    <property type="match status" value="1"/>
</dbReference>
<evidence type="ECO:0000259" key="1">
    <source>
        <dbReference type="PROSITE" id="PS50181"/>
    </source>
</evidence>
<dbReference type="PROSITE" id="PS50181">
    <property type="entry name" value="FBOX"/>
    <property type="match status" value="1"/>
</dbReference>
<comment type="caution">
    <text evidence="2">The sequence shown here is derived from an EMBL/GenBank/DDBJ whole genome shotgun (WGS) entry which is preliminary data.</text>
</comment>
<dbReference type="EMBL" id="CAUOFW020000001">
    <property type="protein sequence ID" value="CAK9133236.1"/>
    <property type="molecule type" value="Genomic_DNA"/>
</dbReference>